<reference evidence="7 8" key="1">
    <citation type="submission" date="2014-07" db="EMBL/GenBank/DDBJ databases">
        <title>Draft genome sequence of Thalassospira profundimaris S25-3-2.</title>
        <authorList>
            <person name="Lai Q."/>
            <person name="Shao Z."/>
        </authorList>
    </citation>
    <scope>NUCLEOTIDE SEQUENCE [LARGE SCALE GENOMIC DNA]</scope>
    <source>
        <strain evidence="7 8">S25-3-2</strain>
    </source>
</reference>
<comment type="caution">
    <text evidence="7">The sequence shown here is derived from an EMBL/GenBank/DDBJ whole genome shotgun (WGS) entry which is preliminary data.</text>
</comment>
<evidence type="ECO:0000256" key="4">
    <source>
        <dbReference type="ARBA" id="ARBA00023125"/>
    </source>
</evidence>
<evidence type="ECO:0000313" key="8">
    <source>
        <dbReference type="Proteomes" id="UP000252517"/>
    </source>
</evidence>
<protein>
    <submittedName>
        <fullName evidence="7">GntR family transcriptional regulator</fullName>
    </submittedName>
</protein>
<dbReference type="InterPro" id="IPR036390">
    <property type="entry name" value="WH_DNA-bd_sf"/>
</dbReference>
<evidence type="ECO:0000256" key="2">
    <source>
        <dbReference type="ARBA" id="ARBA00022898"/>
    </source>
</evidence>
<dbReference type="Pfam" id="PF00392">
    <property type="entry name" value="GntR"/>
    <property type="match status" value="1"/>
</dbReference>
<evidence type="ECO:0000259" key="6">
    <source>
        <dbReference type="PROSITE" id="PS50949"/>
    </source>
</evidence>
<proteinExistence type="inferred from homology"/>
<dbReference type="Gene3D" id="3.90.1150.10">
    <property type="entry name" value="Aspartate Aminotransferase, domain 1"/>
    <property type="match status" value="1"/>
</dbReference>
<keyword evidence="5" id="KW-0804">Transcription</keyword>
<comment type="similarity">
    <text evidence="1">In the C-terminal section; belongs to the class-I pyridoxal-phosphate-dependent aminotransferase family.</text>
</comment>
<organism evidence="7 8">
    <name type="scientific">Thalassospira profundimaris</name>
    <dbReference type="NCBI Taxonomy" id="502049"/>
    <lineage>
        <taxon>Bacteria</taxon>
        <taxon>Pseudomonadati</taxon>
        <taxon>Pseudomonadota</taxon>
        <taxon>Alphaproteobacteria</taxon>
        <taxon>Rhodospirillales</taxon>
        <taxon>Thalassospiraceae</taxon>
        <taxon>Thalassospira</taxon>
    </lineage>
</organism>
<dbReference type="Proteomes" id="UP000252517">
    <property type="component" value="Unassembled WGS sequence"/>
</dbReference>
<dbReference type="InterPro" id="IPR036388">
    <property type="entry name" value="WH-like_DNA-bd_sf"/>
</dbReference>
<dbReference type="OrthoDB" id="9804020at2"/>
<dbReference type="InterPro" id="IPR051446">
    <property type="entry name" value="HTH_trans_reg/aminotransferase"/>
</dbReference>
<dbReference type="Pfam" id="PF00155">
    <property type="entry name" value="Aminotran_1_2"/>
    <property type="match status" value="1"/>
</dbReference>
<dbReference type="Gene3D" id="1.10.10.10">
    <property type="entry name" value="Winged helix-like DNA-binding domain superfamily/Winged helix DNA-binding domain"/>
    <property type="match status" value="1"/>
</dbReference>
<dbReference type="GO" id="GO:0030170">
    <property type="term" value="F:pyridoxal phosphate binding"/>
    <property type="evidence" value="ECO:0007669"/>
    <property type="project" value="InterPro"/>
</dbReference>
<dbReference type="AlphaFoldDB" id="A0A367XAY8"/>
<name>A0A367XAY8_9PROT</name>
<dbReference type="PANTHER" id="PTHR46577:SF1">
    <property type="entry name" value="HTH-TYPE TRANSCRIPTIONAL REGULATORY PROTEIN GABR"/>
    <property type="match status" value="1"/>
</dbReference>
<dbReference type="InterPro" id="IPR000524">
    <property type="entry name" value="Tscrpt_reg_HTH_GntR"/>
</dbReference>
<dbReference type="CDD" id="cd00609">
    <property type="entry name" value="AAT_like"/>
    <property type="match status" value="1"/>
</dbReference>
<dbReference type="SUPFAM" id="SSF46785">
    <property type="entry name" value="Winged helix' DNA-binding domain"/>
    <property type="match status" value="1"/>
</dbReference>
<accession>A0A367XAY8</accession>
<dbReference type="GO" id="GO:0003677">
    <property type="term" value="F:DNA binding"/>
    <property type="evidence" value="ECO:0007669"/>
    <property type="project" value="UniProtKB-KW"/>
</dbReference>
<evidence type="ECO:0000256" key="3">
    <source>
        <dbReference type="ARBA" id="ARBA00023015"/>
    </source>
</evidence>
<dbReference type="InterPro" id="IPR015424">
    <property type="entry name" value="PyrdxlP-dep_Trfase"/>
</dbReference>
<keyword evidence="3" id="KW-0805">Transcription regulation</keyword>
<evidence type="ECO:0000313" key="7">
    <source>
        <dbReference type="EMBL" id="RCK50825.1"/>
    </source>
</evidence>
<dbReference type="SUPFAM" id="SSF53383">
    <property type="entry name" value="PLP-dependent transferases"/>
    <property type="match status" value="1"/>
</dbReference>
<dbReference type="SMART" id="SM00345">
    <property type="entry name" value="HTH_GNTR"/>
    <property type="match status" value="1"/>
</dbReference>
<dbReference type="PANTHER" id="PTHR46577">
    <property type="entry name" value="HTH-TYPE TRANSCRIPTIONAL REGULATORY PROTEIN GABR"/>
    <property type="match status" value="1"/>
</dbReference>
<dbReference type="Gene3D" id="3.40.640.10">
    <property type="entry name" value="Type I PLP-dependent aspartate aminotransferase-like (Major domain)"/>
    <property type="match status" value="1"/>
</dbReference>
<gene>
    <name evidence="7" type="ORF">TH25_11160</name>
</gene>
<dbReference type="RefSeq" id="WP_114088389.1">
    <property type="nucleotide sequence ID" value="NZ_JPWH01000007.1"/>
</dbReference>
<dbReference type="GO" id="GO:0003700">
    <property type="term" value="F:DNA-binding transcription factor activity"/>
    <property type="evidence" value="ECO:0007669"/>
    <property type="project" value="InterPro"/>
</dbReference>
<dbReference type="InterPro" id="IPR015421">
    <property type="entry name" value="PyrdxlP-dep_Trfase_major"/>
</dbReference>
<feature type="domain" description="HTH gntR-type" evidence="6">
    <location>
        <begin position="11"/>
        <end position="79"/>
    </location>
</feature>
<keyword evidence="4" id="KW-0238">DNA-binding</keyword>
<dbReference type="InterPro" id="IPR004839">
    <property type="entry name" value="Aminotransferase_I/II_large"/>
</dbReference>
<evidence type="ECO:0000256" key="1">
    <source>
        <dbReference type="ARBA" id="ARBA00005384"/>
    </source>
</evidence>
<dbReference type="PROSITE" id="PS50949">
    <property type="entry name" value="HTH_GNTR"/>
    <property type="match status" value="1"/>
</dbReference>
<dbReference type="EMBL" id="JPWH01000007">
    <property type="protein sequence ID" value="RCK50825.1"/>
    <property type="molecule type" value="Genomic_DNA"/>
</dbReference>
<sequence length="459" mass="49812">MWNPWVKENARLKYLGIVDALEEDINNGLVAQGERLPAQRVIAKAIGVDLTTVTRAFNEARKRHLVEASPGRGTFIRKGVEVTGVVNDRLPLIDMSMNTPPQLAHMNFRRLFAQGMSDILSSKTGLLNLQYQESRGAEFDRDVAADWLSSRLGTVAPECVLLAAGAQSGLYALCDLLMKRGDVLAAGNLTYPGIKAVAQQRGLQLAGLAMDDYGIIPDAFEKTCAEDHPKAIYLVPNIDNPTTATLPLERRAAIARIARKYHVAIIEDDPYWPLRNDKNNRAFASLAGDITWHIATLSKCASPALRVAYIVAPDPAQAQRLAAILRTTILMAPSLMAALASRWIVEGVLQDLTAAIIAENTARQALARSELGRPFHASPNGHHIWLELPAHWSADSFARQAEMAGVAVVPASAFAIGRGTANAVRISLGVSPDRETLTGGLRRLAEIHDPDMPSARTIV</sequence>
<evidence type="ECO:0000256" key="5">
    <source>
        <dbReference type="ARBA" id="ARBA00023163"/>
    </source>
</evidence>
<dbReference type="InterPro" id="IPR015422">
    <property type="entry name" value="PyrdxlP-dep_Trfase_small"/>
</dbReference>
<keyword evidence="2" id="KW-0663">Pyridoxal phosphate</keyword>
<dbReference type="CDD" id="cd07377">
    <property type="entry name" value="WHTH_GntR"/>
    <property type="match status" value="1"/>
</dbReference>